<accession>A0A2G9UD44</accession>
<evidence type="ECO:0000256" key="1">
    <source>
        <dbReference type="ARBA" id="ARBA00004167"/>
    </source>
</evidence>
<dbReference type="InterPro" id="IPR008166">
    <property type="entry name" value="Glyco_transf_92"/>
</dbReference>
<protein>
    <recommendedName>
        <fullName evidence="6">Glycosyltransferase family 92 protein</fullName>
        <ecNumber evidence="6">2.4.1.-</ecNumber>
    </recommendedName>
</protein>
<evidence type="ECO:0000256" key="2">
    <source>
        <dbReference type="ARBA" id="ARBA00007647"/>
    </source>
</evidence>
<dbReference type="EC" id="2.4.1.-" evidence="6"/>
<comment type="similarity">
    <text evidence="2 6">Belongs to the glycosyltransferase 92 family.</text>
</comment>
<proteinExistence type="inferred from homology"/>
<name>A0A2G9UD44_TELCI</name>
<evidence type="ECO:0000256" key="5">
    <source>
        <dbReference type="ARBA" id="ARBA00023136"/>
    </source>
</evidence>
<keyword evidence="4 6" id="KW-0808">Transferase</keyword>
<keyword evidence="3 6" id="KW-0328">Glycosyltransferase</keyword>
<sequence>MLAIRELERTSEREAQIASIIYYNSTLSGQRSDLMVLYVGSMSDEVFVETTPYKWKVEVVAWPVFSKRLKLSPDVLPLSKGLHHVAQTAAFADCWLRYAPISQRITMADVAAIRFPSANDDNTDG</sequence>
<comment type="subcellular location">
    <subcellularLocation>
        <location evidence="1">Membrane</location>
        <topology evidence="1">Single-pass membrane protein</topology>
    </subcellularLocation>
</comment>
<evidence type="ECO:0000313" key="8">
    <source>
        <dbReference type="Proteomes" id="UP000230423"/>
    </source>
</evidence>
<dbReference type="AlphaFoldDB" id="A0A2G9UD44"/>
<dbReference type="OrthoDB" id="5778647at2759"/>
<dbReference type="Pfam" id="PF01697">
    <property type="entry name" value="Glyco_transf_92"/>
    <property type="match status" value="1"/>
</dbReference>
<organism evidence="7 8">
    <name type="scientific">Teladorsagia circumcincta</name>
    <name type="common">Brown stomach worm</name>
    <name type="synonym">Ostertagia circumcincta</name>
    <dbReference type="NCBI Taxonomy" id="45464"/>
    <lineage>
        <taxon>Eukaryota</taxon>
        <taxon>Metazoa</taxon>
        <taxon>Ecdysozoa</taxon>
        <taxon>Nematoda</taxon>
        <taxon>Chromadorea</taxon>
        <taxon>Rhabditida</taxon>
        <taxon>Rhabditina</taxon>
        <taxon>Rhabditomorpha</taxon>
        <taxon>Strongyloidea</taxon>
        <taxon>Trichostrongylidae</taxon>
        <taxon>Teladorsagia</taxon>
    </lineage>
</organism>
<gene>
    <name evidence="7" type="ORF">TELCIR_10069</name>
</gene>
<dbReference type="EMBL" id="KZ347234">
    <property type="protein sequence ID" value="PIO68156.1"/>
    <property type="molecule type" value="Genomic_DNA"/>
</dbReference>
<keyword evidence="5" id="KW-0472">Membrane</keyword>
<evidence type="ECO:0000256" key="3">
    <source>
        <dbReference type="ARBA" id="ARBA00022676"/>
    </source>
</evidence>
<dbReference type="GO" id="GO:0016020">
    <property type="term" value="C:membrane"/>
    <property type="evidence" value="ECO:0007669"/>
    <property type="project" value="UniProtKB-SubCell"/>
</dbReference>
<keyword evidence="8" id="KW-1185">Reference proteome</keyword>
<dbReference type="Proteomes" id="UP000230423">
    <property type="component" value="Unassembled WGS sequence"/>
</dbReference>
<evidence type="ECO:0000256" key="4">
    <source>
        <dbReference type="ARBA" id="ARBA00022679"/>
    </source>
</evidence>
<evidence type="ECO:0000313" key="7">
    <source>
        <dbReference type="EMBL" id="PIO68156.1"/>
    </source>
</evidence>
<dbReference type="GO" id="GO:0016757">
    <property type="term" value="F:glycosyltransferase activity"/>
    <property type="evidence" value="ECO:0007669"/>
    <property type="project" value="UniProtKB-UniRule"/>
</dbReference>
<evidence type="ECO:0000256" key="6">
    <source>
        <dbReference type="RuleBase" id="RU366017"/>
    </source>
</evidence>
<reference evidence="7 8" key="1">
    <citation type="submission" date="2015-09" db="EMBL/GenBank/DDBJ databases">
        <title>Draft genome of the parasitic nematode Teladorsagia circumcincta isolate WARC Sus (inbred).</title>
        <authorList>
            <person name="Mitreva M."/>
        </authorList>
    </citation>
    <scope>NUCLEOTIDE SEQUENCE [LARGE SCALE GENOMIC DNA]</scope>
    <source>
        <strain evidence="7 8">S</strain>
    </source>
</reference>